<gene>
    <name evidence="3" type="ORF">ACFP3V_28235</name>
</gene>
<feature type="transmembrane region" description="Helical" evidence="2">
    <location>
        <begin position="177"/>
        <end position="205"/>
    </location>
</feature>
<proteinExistence type="predicted"/>
<sequence>MRRQAGVQEVAAGGGRVRPAPPSRRAGALAVLLALGTVSLAGWLAALFPGDNLRYDAGWAGKPGRFTAAHCAEQGAGKSSHRLCSGVFDSADGTVTGRQVTLDDARVDVGRPVTLRLRPDGGYAVPGWDNVLFDLGGCFALLGGAGAVVAFVGIAPRGVVVRREVPLSANGRPWAPLIRMGGTLATCCGGAAMVIYPVGFLVMLVRGFS</sequence>
<keyword evidence="2" id="KW-0472">Membrane</keyword>
<evidence type="ECO:0000256" key="1">
    <source>
        <dbReference type="SAM" id="MobiDB-lite"/>
    </source>
</evidence>
<organism evidence="3 4">
    <name type="scientific">Streptacidiphilus monticola</name>
    <dbReference type="NCBI Taxonomy" id="2161674"/>
    <lineage>
        <taxon>Bacteria</taxon>
        <taxon>Bacillati</taxon>
        <taxon>Actinomycetota</taxon>
        <taxon>Actinomycetes</taxon>
        <taxon>Kitasatosporales</taxon>
        <taxon>Streptomycetaceae</taxon>
        <taxon>Streptacidiphilus</taxon>
    </lineage>
</organism>
<evidence type="ECO:0000256" key="2">
    <source>
        <dbReference type="SAM" id="Phobius"/>
    </source>
</evidence>
<dbReference type="RefSeq" id="WP_380589403.1">
    <property type="nucleotide sequence ID" value="NZ_JBHSQJ010000146.1"/>
</dbReference>
<feature type="region of interest" description="Disordered" evidence="1">
    <location>
        <begin position="1"/>
        <end position="23"/>
    </location>
</feature>
<dbReference type="Proteomes" id="UP001596174">
    <property type="component" value="Unassembled WGS sequence"/>
</dbReference>
<keyword evidence="2" id="KW-1133">Transmembrane helix</keyword>
<dbReference type="EMBL" id="JBHSQJ010000146">
    <property type="protein sequence ID" value="MFC5911082.1"/>
    <property type="molecule type" value="Genomic_DNA"/>
</dbReference>
<evidence type="ECO:0000313" key="3">
    <source>
        <dbReference type="EMBL" id="MFC5911082.1"/>
    </source>
</evidence>
<feature type="compositionally biased region" description="Low complexity" evidence="1">
    <location>
        <begin position="1"/>
        <end position="11"/>
    </location>
</feature>
<reference evidence="4" key="1">
    <citation type="journal article" date="2019" name="Int. J. Syst. Evol. Microbiol.">
        <title>The Global Catalogue of Microorganisms (GCM) 10K type strain sequencing project: providing services to taxonomists for standard genome sequencing and annotation.</title>
        <authorList>
            <consortium name="The Broad Institute Genomics Platform"/>
            <consortium name="The Broad Institute Genome Sequencing Center for Infectious Disease"/>
            <person name="Wu L."/>
            <person name="Ma J."/>
        </authorList>
    </citation>
    <scope>NUCLEOTIDE SEQUENCE [LARGE SCALE GENOMIC DNA]</scope>
    <source>
        <strain evidence="4">JCM 4816</strain>
    </source>
</reference>
<comment type="caution">
    <text evidence="3">The sequence shown here is derived from an EMBL/GenBank/DDBJ whole genome shotgun (WGS) entry which is preliminary data.</text>
</comment>
<keyword evidence="2" id="KW-0812">Transmembrane</keyword>
<feature type="transmembrane region" description="Helical" evidence="2">
    <location>
        <begin position="26"/>
        <end position="48"/>
    </location>
</feature>
<name>A0ABW1GAI0_9ACTN</name>
<keyword evidence="4" id="KW-1185">Reference proteome</keyword>
<evidence type="ECO:0000313" key="4">
    <source>
        <dbReference type="Proteomes" id="UP001596174"/>
    </source>
</evidence>
<accession>A0ABW1GAI0</accession>
<protein>
    <submittedName>
        <fullName evidence="3">Uncharacterized protein</fullName>
    </submittedName>
</protein>
<feature type="transmembrane region" description="Helical" evidence="2">
    <location>
        <begin position="131"/>
        <end position="156"/>
    </location>
</feature>